<comment type="caution">
    <text evidence="1">The sequence shown here is derived from an EMBL/GenBank/DDBJ whole genome shotgun (WGS) entry which is preliminary data.</text>
</comment>
<dbReference type="RefSeq" id="WP_071520521.1">
    <property type="nucleotide sequence ID" value="NZ_MIHH01000002.1"/>
</dbReference>
<gene>
    <name evidence="1" type="ORF">MOOR_07380</name>
</gene>
<evidence type="ECO:0000313" key="1">
    <source>
        <dbReference type="EMBL" id="OIQ09896.1"/>
    </source>
</evidence>
<evidence type="ECO:0000313" key="2">
    <source>
        <dbReference type="Proteomes" id="UP000182743"/>
    </source>
</evidence>
<dbReference type="EMBL" id="MIHH01000002">
    <property type="protein sequence ID" value="OIQ09896.1"/>
    <property type="molecule type" value="Genomic_DNA"/>
</dbReference>
<accession>A0A1J5JWV4</accession>
<protein>
    <submittedName>
        <fullName evidence="1">Uncharacterized protein</fullName>
    </submittedName>
</protein>
<name>A0A1J5JWV4_NEOTH</name>
<dbReference type="Gene3D" id="3.40.50.300">
    <property type="entry name" value="P-loop containing nucleotide triphosphate hydrolases"/>
    <property type="match status" value="1"/>
</dbReference>
<reference evidence="1 2" key="1">
    <citation type="submission" date="2016-08" db="EMBL/GenBank/DDBJ databases">
        <title>Genome-based comparison of Moorella thermoacetic strains.</title>
        <authorList>
            <person name="Poehlein A."/>
            <person name="Bengelsdorf F.R."/>
            <person name="Esser C."/>
            <person name="Duerre P."/>
            <person name="Daniel R."/>
        </authorList>
    </citation>
    <scope>NUCLEOTIDE SEQUENCE [LARGE SCALE GENOMIC DNA]</scope>
    <source>
        <strain evidence="1 2">DSM 11768</strain>
    </source>
</reference>
<dbReference type="InterPro" id="IPR027417">
    <property type="entry name" value="P-loop_NTPase"/>
</dbReference>
<dbReference type="AlphaFoldDB" id="A0A1J5JWV4"/>
<sequence length="64" mass="7175">MSLIEIRNLEFTYKDGTQPALKGIDLDINPGEFIVIMGHSDPDVDWRPGGTDCWPALVHRPLRG</sequence>
<dbReference type="SUPFAM" id="SSF52540">
    <property type="entry name" value="P-loop containing nucleoside triphosphate hydrolases"/>
    <property type="match status" value="1"/>
</dbReference>
<proteinExistence type="predicted"/>
<dbReference type="Proteomes" id="UP000182743">
    <property type="component" value="Unassembled WGS sequence"/>
</dbReference>
<organism evidence="1 2">
    <name type="scientific">Neomoorella thermoacetica</name>
    <name type="common">Clostridium thermoaceticum</name>
    <dbReference type="NCBI Taxonomy" id="1525"/>
    <lineage>
        <taxon>Bacteria</taxon>
        <taxon>Bacillati</taxon>
        <taxon>Bacillota</taxon>
        <taxon>Clostridia</taxon>
        <taxon>Neomoorellales</taxon>
        <taxon>Neomoorellaceae</taxon>
        <taxon>Neomoorella</taxon>
    </lineage>
</organism>